<name>A0ABS6SM90_9SPHN</name>
<reference evidence="6 7" key="1">
    <citation type="submission" date="2021-04" db="EMBL/GenBank/DDBJ databases">
        <authorList>
            <person name="Pira H."/>
            <person name="Risdian C."/>
            <person name="Wink J."/>
        </authorList>
    </citation>
    <scope>NUCLEOTIDE SEQUENCE [LARGE SCALE GENOMIC DNA]</scope>
    <source>
        <strain evidence="6 7">WH131</strain>
    </source>
</reference>
<keyword evidence="7" id="KW-1185">Reference proteome</keyword>
<proteinExistence type="inferred from homology"/>
<dbReference type="Proteomes" id="UP000699975">
    <property type="component" value="Unassembled WGS sequence"/>
</dbReference>
<accession>A0ABS6SM90</accession>
<dbReference type="Pfam" id="PF00126">
    <property type="entry name" value="HTH_1"/>
    <property type="match status" value="1"/>
</dbReference>
<evidence type="ECO:0000313" key="7">
    <source>
        <dbReference type="Proteomes" id="UP000699975"/>
    </source>
</evidence>
<organism evidence="6 7">
    <name type="scientific">Erythrobacter ani</name>
    <dbReference type="NCBI Taxonomy" id="2827235"/>
    <lineage>
        <taxon>Bacteria</taxon>
        <taxon>Pseudomonadati</taxon>
        <taxon>Pseudomonadota</taxon>
        <taxon>Alphaproteobacteria</taxon>
        <taxon>Sphingomonadales</taxon>
        <taxon>Erythrobacteraceae</taxon>
        <taxon>Erythrobacter/Porphyrobacter group</taxon>
        <taxon>Erythrobacter</taxon>
    </lineage>
</organism>
<dbReference type="CDD" id="cd08422">
    <property type="entry name" value="PBP2_CrgA_like"/>
    <property type="match status" value="1"/>
</dbReference>
<dbReference type="InterPro" id="IPR005119">
    <property type="entry name" value="LysR_subst-bd"/>
</dbReference>
<dbReference type="InterPro" id="IPR000847">
    <property type="entry name" value="LysR_HTH_N"/>
</dbReference>
<feature type="domain" description="HTH lysR-type" evidence="5">
    <location>
        <begin position="1"/>
        <end position="59"/>
    </location>
</feature>
<comment type="caution">
    <text evidence="6">The sequence shown here is derived from an EMBL/GenBank/DDBJ whole genome shotgun (WGS) entry which is preliminary data.</text>
</comment>
<keyword evidence="2" id="KW-0805">Transcription regulation</keyword>
<dbReference type="RefSeq" id="WP_218316784.1">
    <property type="nucleotide sequence ID" value="NZ_JAGSPB010000002.1"/>
</dbReference>
<dbReference type="PANTHER" id="PTHR30537">
    <property type="entry name" value="HTH-TYPE TRANSCRIPTIONAL REGULATOR"/>
    <property type="match status" value="1"/>
</dbReference>
<keyword evidence="3" id="KW-0238">DNA-binding</keyword>
<dbReference type="InterPro" id="IPR058163">
    <property type="entry name" value="LysR-type_TF_proteobact-type"/>
</dbReference>
<dbReference type="PANTHER" id="PTHR30537:SF66">
    <property type="entry name" value="IRON-REGULATED VIRULENCE REGULATORY PROTEIN IRGB"/>
    <property type="match status" value="1"/>
</dbReference>
<gene>
    <name evidence="6" type="ORF">KCG45_08195</name>
</gene>
<dbReference type="Pfam" id="PF03466">
    <property type="entry name" value="LysR_substrate"/>
    <property type="match status" value="1"/>
</dbReference>
<evidence type="ECO:0000256" key="3">
    <source>
        <dbReference type="ARBA" id="ARBA00023125"/>
    </source>
</evidence>
<keyword evidence="4" id="KW-0804">Transcription</keyword>
<protein>
    <submittedName>
        <fullName evidence="6">LysR family transcriptional regulator</fullName>
    </submittedName>
</protein>
<evidence type="ECO:0000256" key="4">
    <source>
        <dbReference type="ARBA" id="ARBA00023163"/>
    </source>
</evidence>
<evidence type="ECO:0000259" key="5">
    <source>
        <dbReference type="PROSITE" id="PS50931"/>
    </source>
</evidence>
<evidence type="ECO:0000256" key="1">
    <source>
        <dbReference type="ARBA" id="ARBA00009437"/>
    </source>
</evidence>
<sequence length="297" mass="32370">MDRLAAMENFVAVIDAGSITAAAKRLGVGQPTISKSLAALEAYLGVQLLVRSTRGSSLTEAGRRFLAQARTTLDEADAAEAAARDEAANLRGPLRVAAPPAYASEVIVPRFTEFSERHPDLTLDLVLDDRRVDLVGEGIDLALRGGSLQDSAIIARRIDTPARIVVAGANYLIGRDTPTHPRDLLTLDWIDYAPWTGRNWVFSKGQTQERVTFAPRLTISAADGLRSAILHGLGCAIVSERMVQRELGSPELVRLLPDWQLESGELWLCSPAGRRMNARARAFADWLGQLIRELPKT</sequence>
<evidence type="ECO:0000256" key="2">
    <source>
        <dbReference type="ARBA" id="ARBA00023015"/>
    </source>
</evidence>
<dbReference type="PROSITE" id="PS50931">
    <property type="entry name" value="HTH_LYSR"/>
    <property type="match status" value="1"/>
</dbReference>
<dbReference type="EMBL" id="JAGSPB010000002">
    <property type="protein sequence ID" value="MBV7266155.1"/>
    <property type="molecule type" value="Genomic_DNA"/>
</dbReference>
<evidence type="ECO:0000313" key="6">
    <source>
        <dbReference type="EMBL" id="MBV7266155.1"/>
    </source>
</evidence>
<comment type="similarity">
    <text evidence="1">Belongs to the LysR transcriptional regulatory family.</text>
</comment>